<comment type="catalytic activity">
    <reaction evidence="4">
        <text>a ribonucleoside 5'-triphosphate + H2O = a ribonucleoside 5'-diphosphate + phosphate + H(+)</text>
        <dbReference type="Rhea" id="RHEA:23680"/>
        <dbReference type="ChEBI" id="CHEBI:15377"/>
        <dbReference type="ChEBI" id="CHEBI:15378"/>
        <dbReference type="ChEBI" id="CHEBI:43474"/>
        <dbReference type="ChEBI" id="CHEBI:57930"/>
        <dbReference type="ChEBI" id="CHEBI:61557"/>
        <dbReference type="EC" id="3.6.1.15"/>
    </reaction>
</comment>
<dbReference type="GO" id="GO:0016301">
    <property type="term" value="F:kinase activity"/>
    <property type="evidence" value="ECO:0007669"/>
    <property type="project" value="UniProtKB-KW"/>
</dbReference>
<feature type="binding site" evidence="4">
    <location>
        <begin position="96"/>
        <end position="103"/>
    </location>
    <ligand>
        <name>ATP</name>
        <dbReference type="ChEBI" id="CHEBI:30616"/>
    </ligand>
</feature>
<proteinExistence type="inferred from homology"/>
<dbReference type="STRING" id="387631.Asulf_01285"/>
<dbReference type="PANTHER" id="PTHR43146">
    <property type="entry name" value="CANCER-RELATED NUCLEOSIDE-TRIPHOSPHATASE"/>
    <property type="match status" value="1"/>
</dbReference>
<keyword evidence="6" id="KW-1185">Reference proteome</keyword>
<dbReference type="EMBL" id="CP005290">
    <property type="protein sequence ID" value="AGK61279.1"/>
    <property type="molecule type" value="Genomic_DNA"/>
</dbReference>
<comment type="similarity">
    <text evidence="4">Belongs to the THEP1 NTPase family.</text>
</comment>
<dbReference type="HAMAP" id="MF_00796">
    <property type="entry name" value="NTPase_1"/>
    <property type="match status" value="1"/>
</dbReference>
<name>N0BCD6_9EURY</name>
<dbReference type="GeneID" id="15392925"/>
<evidence type="ECO:0000256" key="2">
    <source>
        <dbReference type="ARBA" id="ARBA00022801"/>
    </source>
</evidence>
<feature type="binding site" evidence="4">
    <location>
        <begin position="7"/>
        <end position="14"/>
    </location>
    <ligand>
        <name>ATP</name>
        <dbReference type="ChEBI" id="CHEBI:30616"/>
    </ligand>
</feature>
<organism evidence="5 6">
    <name type="scientific">Archaeoglobus sulfaticallidus PM70-1</name>
    <dbReference type="NCBI Taxonomy" id="387631"/>
    <lineage>
        <taxon>Archaea</taxon>
        <taxon>Methanobacteriati</taxon>
        <taxon>Methanobacteriota</taxon>
        <taxon>Archaeoglobi</taxon>
        <taxon>Archaeoglobales</taxon>
        <taxon>Archaeoglobaceae</taxon>
        <taxon>Archaeoglobus</taxon>
    </lineage>
</organism>
<comment type="function">
    <text evidence="4">Has nucleotide phosphatase activity towards ATP, GTP, CTP, TTP and UTP. May hydrolyze nucleoside diphosphates with lower efficiency.</text>
</comment>
<dbReference type="Pfam" id="PF03266">
    <property type="entry name" value="NTPase_1"/>
    <property type="match status" value="1"/>
</dbReference>
<keyword evidence="1 4" id="KW-0547">Nucleotide-binding</keyword>
<evidence type="ECO:0000256" key="1">
    <source>
        <dbReference type="ARBA" id="ARBA00022741"/>
    </source>
</evidence>
<dbReference type="OrthoDB" id="52698at2157"/>
<evidence type="ECO:0000256" key="4">
    <source>
        <dbReference type="HAMAP-Rule" id="MF_00796"/>
    </source>
</evidence>
<sequence>MKIAITGRPGSGKTTLCKRIFDSIKDEFDCGGFITKERREKGIRVGFLFHDLVTGEEFWLASVKSDSRIRVGKYGVILDNIEKISDRIKEYAKKEVLIIDEIGPMELKSRKFVEEVERVLHRDGTNIFTIHYRSNHSLIQKVRKSYQVFVIDEHNRDMVFEEIVSEFR</sequence>
<evidence type="ECO:0000313" key="5">
    <source>
        <dbReference type="EMBL" id="AGK61279.1"/>
    </source>
</evidence>
<protein>
    <recommendedName>
        <fullName evidence="4">Nucleoside-triphosphatase Asulf_01285</fullName>
        <shortName evidence="4">NTPase</shortName>
        <ecNumber evidence="4">3.6.1.15</ecNumber>
    </recommendedName>
    <alternativeName>
        <fullName evidence="4">Nucleoside triphosphate phosphohydrolase</fullName>
    </alternativeName>
</protein>
<dbReference type="InterPro" id="IPR004948">
    <property type="entry name" value="Nuc-triphosphatase_THEP1"/>
</dbReference>
<keyword evidence="5" id="KW-0808">Transferase</keyword>
<dbReference type="InterPro" id="IPR027417">
    <property type="entry name" value="P-loop_NTPase"/>
</dbReference>
<dbReference type="HOGENOM" id="CLU_103145_1_1_2"/>
<accession>N0BCD6</accession>
<dbReference type="GO" id="GO:0005524">
    <property type="term" value="F:ATP binding"/>
    <property type="evidence" value="ECO:0007669"/>
    <property type="project" value="UniProtKB-UniRule"/>
</dbReference>
<dbReference type="RefSeq" id="WP_015590877.1">
    <property type="nucleotide sequence ID" value="NC_021169.1"/>
</dbReference>
<dbReference type="GO" id="GO:0017111">
    <property type="term" value="F:ribonucleoside triphosphate phosphatase activity"/>
    <property type="evidence" value="ECO:0007669"/>
    <property type="project" value="UniProtKB-UniRule"/>
</dbReference>
<dbReference type="NCBIfam" id="NF010248">
    <property type="entry name" value="PRK13695.1"/>
    <property type="match status" value="1"/>
</dbReference>
<dbReference type="AlphaFoldDB" id="N0BCD6"/>
<reference evidence="5 6" key="1">
    <citation type="journal article" date="2013" name="Genome Announc.">
        <title>Complete Genome Sequence of the Thermophilic and Facultatively Chemolithoautotrophic Sulfate Reducer Archaeoglobus sulfaticallidus Strain PM70-1T.</title>
        <authorList>
            <person name="Stokke R."/>
            <person name="Hocking W.P."/>
            <person name="Steinsbu B.O."/>
            <person name="Steen I.H."/>
        </authorList>
    </citation>
    <scope>NUCLEOTIDE SEQUENCE [LARGE SCALE GENOMIC DNA]</scope>
    <source>
        <strain evidence="5">PM70-1</strain>
    </source>
</reference>
<dbReference type="SUPFAM" id="SSF52540">
    <property type="entry name" value="P-loop containing nucleoside triphosphate hydrolases"/>
    <property type="match status" value="1"/>
</dbReference>
<keyword evidence="3 4" id="KW-0067">ATP-binding</keyword>
<evidence type="ECO:0000313" key="6">
    <source>
        <dbReference type="Proteomes" id="UP000013307"/>
    </source>
</evidence>
<evidence type="ECO:0000256" key="3">
    <source>
        <dbReference type="ARBA" id="ARBA00022840"/>
    </source>
</evidence>
<keyword evidence="5" id="KW-0418">Kinase</keyword>
<dbReference type="Gene3D" id="3.40.50.300">
    <property type="entry name" value="P-loop containing nucleotide triphosphate hydrolases"/>
    <property type="match status" value="1"/>
</dbReference>
<keyword evidence="2 4" id="KW-0378">Hydrolase</keyword>
<dbReference type="KEGG" id="ast:Asulf_01285"/>
<gene>
    <name evidence="5" type="ORF">Asulf_01285</name>
</gene>
<dbReference type="eggNOG" id="arCOG01034">
    <property type="taxonomic scope" value="Archaea"/>
</dbReference>
<dbReference type="PANTHER" id="PTHR43146:SF1">
    <property type="entry name" value="CANCER-RELATED NUCLEOSIDE-TRIPHOSPHATASE"/>
    <property type="match status" value="1"/>
</dbReference>
<dbReference type="CDD" id="cd19482">
    <property type="entry name" value="RecA-like_Thep1"/>
    <property type="match status" value="1"/>
</dbReference>
<dbReference type="EC" id="3.6.1.15" evidence="4"/>
<dbReference type="Proteomes" id="UP000013307">
    <property type="component" value="Chromosome"/>
</dbReference>